<evidence type="ECO:0000256" key="4">
    <source>
        <dbReference type="ARBA" id="ARBA00023172"/>
    </source>
</evidence>
<dbReference type="PANTHER" id="PTHR30349">
    <property type="entry name" value="PHAGE INTEGRASE-RELATED"/>
    <property type="match status" value="1"/>
</dbReference>
<keyword evidence="4" id="KW-0233">DNA recombination</keyword>
<keyword evidence="3" id="KW-0238">DNA-binding</keyword>
<organism evidence="6 7">
    <name type="scientific">Tardiphaga alba</name>
    <dbReference type="NCBI Taxonomy" id="340268"/>
    <lineage>
        <taxon>Bacteria</taxon>
        <taxon>Pseudomonadati</taxon>
        <taxon>Pseudomonadota</taxon>
        <taxon>Alphaproteobacteria</taxon>
        <taxon>Hyphomicrobiales</taxon>
        <taxon>Nitrobacteraceae</taxon>
        <taxon>Tardiphaga</taxon>
    </lineage>
</organism>
<accession>A0ABX8A9D0</accession>
<comment type="similarity">
    <text evidence="1">Belongs to the 'phage' integrase family.</text>
</comment>
<evidence type="ECO:0000256" key="1">
    <source>
        <dbReference type="ARBA" id="ARBA00008857"/>
    </source>
</evidence>
<sequence>MRRAKLLPGLATSSKILADGTKQKYFYAWRGGPLLKAADGTPLQMGDPQFIVAYAKAHADRKKPEPGTLFSLIAMFKASSEFTRLAERTRKDYMKYLRIIEDEFSSMPIAAVEDRRARGKFKAWRDTFADNPRKADYCWTLLARVLSVAKDRGMIAVNVCERGGRLYSSDRAEIIWQNEHIEAFRAVASKELQFALLLALWTGQRQGDIVKLSWTQYDGNCIRLRQGKRKKHVVIPVAGPLKEAMDARRPEKPEGTILRNTFGASWTEDGFRTSWGKAFDKAHLADFDLHFHDLRGTAITRLAIAGCTVPQIAAITGHSMKDVERILQANYLGGQVQLADQAMASYVAAFG</sequence>
<dbReference type="EMBL" id="CP036498">
    <property type="protein sequence ID" value="QUS39048.1"/>
    <property type="molecule type" value="Genomic_DNA"/>
</dbReference>
<keyword evidence="2" id="KW-0229">DNA integration</keyword>
<dbReference type="InterPro" id="IPR002104">
    <property type="entry name" value="Integrase_catalytic"/>
</dbReference>
<feature type="domain" description="Tyr recombinase" evidence="5">
    <location>
        <begin position="162"/>
        <end position="348"/>
    </location>
</feature>
<proteinExistence type="inferred from homology"/>
<protein>
    <submittedName>
        <fullName evidence="6">Integrase</fullName>
    </submittedName>
</protein>
<keyword evidence="7" id="KW-1185">Reference proteome</keyword>
<evidence type="ECO:0000256" key="2">
    <source>
        <dbReference type="ARBA" id="ARBA00022908"/>
    </source>
</evidence>
<dbReference type="InterPro" id="IPR050090">
    <property type="entry name" value="Tyrosine_recombinase_XerCD"/>
</dbReference>
<dbReference type="PROSITE" id="PS51898">
    <property type="entry name" value="TYR_RECOMBINASE"/>
    <property type="match status" value="1"/>
</dbReference>
<dbReference type="Gene3D" id="1.10.150.130">
    <property type="match status" value="1"/>
</dbReference>
<evidence type="ECO:0000313" key="7">
    <source>
        <dbReference type="Proteomes" id="UP000682843"/>
    </source>
</evidence>
<dbReference type="InterPro" id="IPR010998">
    <property type="entry name" value="Integrase_recombinase_N"/>
</dbReference>
<dbReference type="InterPro" id="IPR013762">
    <property type="entry name" value="Integrase-like_cat_sf"/>
</dbReference>
<dbReference type="Gene3D" id="1.10.443.10">
    <property type="entry name" value="Intergrase catalytic core"/>
    <property type="match status" value="1"/>
</dbReference>
<name>A0ABX8A9D0_9BRAD</name>
<dbReference type="InterPro" id="IPR011010">
    <property type="entry name" value="DNA_brk_join_enz"/>
</dbReference>
<evidence type="ECO:0000256" key="3">
    <source>
        <dbReference type="ARBA" id="ARBA00023125"/>
    </source>
</evidence>
<dbReference type="PANTHER" id="PTHR30349:SF64">
    <property type="entry name" value="PROPHAGE INTEGRASE INTD-RELATED"/>
    <property type="match status" value="1"/>
</dbReference>
<gene>
    <name evidence="6" type="ORF">RPMA_09545</name>
</gene>
<dbReference type="RefSeq" id="WP_211912592.1">
    <property type="nucleotide sequence ID" value="NZ_CP036498.1"/>
</dbReference>
<reference evidence="6 7" key="1">
    <citation type="submission" date="2019-02" db="EMBL/GenBank/DDBJ databases">
        <title>Emended description of the genus Rhodopseudomonas and description of Rhodopseudomonas albus sp. nov., a non-phototrophic, heavy-metal-tolerant bacterium isolated from garden soil.</title>
        <authorList>
            <person name="Bao Z."/>
            <person name="Cao W.W."/>
            <person name="Sato Y."/>
            <person name="Nishizawa T."/>
            <person name="Zhao J."/>
            <person name="Guo Y."/>
            <person name="Ohta H."/>
        </authorList>
    </citation>
    <scope>NUCLEOTIDE SEQUENCE [LARGE SCALE GENOMIC DNA]</scope>
    <source>
        <strain evidence="6 7">SK50-23</strain>
    </source>
</reference>
<dbReference type="Pfam" id="PF00589">
    <property type="entry name" value="Phage_integrase"/>
    <property type="match status" value="1"/>
</dbReference>
<evidence type="ECO:0000259" key="5">
    <source>
        <dbReference type="PROSITE" id="PS51898"/>
    </source>
</evidence>
<dbReference type="Proteomes" id="UP000682843">
    <property type="component" value="Chromosome"/>
</dbReference>
<evidence type="ECO:0000313" key="6">
    <source>
        <dbReference type="EMBL" id="QUS39048.1"/>
    </source>
</evidence>
<dbReference type="SUPFAM" id="SSF56349">
    <property type="entry name" value="DNA breaking-rejoining enzymes"/>
    <property type="match status" value="1"/>
</dbReference>